<feature type="region of interest" description="Disordered" evidence="2">
    <location>
        <begin position="591"/>
        <end position="656"/>
    </location>
</feature>
<accession>A0A1I3T075</accession>
<evidence type="ECO:0000313" key="5">
    <source>
        <dbReference type="Proteomes" id="UP000242763"/>
    </source>
</evidence>
<dbReference type="EMBL" id="FORF01000037">
    <property type="protein sequence ID" value="SFJ63076.1"/>
    <property type="molecule type" value="Genomic_DNA"/>
</dbReference>
<dbReference type="InterPro" id="IPR010090">
    <property type="entry name" value="Phage_tape_meas"/>
</dbReference>
<dbReference type="Proteomes" id="UP000242763">
    <property type="component" value="Unassembled WGS sequence"/>
</dbReference>
<keyword evidence="5" id="KW-1185">Reference proteome</keyword>
<sequence>MSTRTSKLIVSLVDGVSRPARGVSAALNRLQNSAQRTSGAMLGSAFTGGAVRNLIAMGAGYVGITKGIGGTVGAAIKFEESFADVRKVVDGTPAQLQEIRHEILSMSRMLPTSAEGIAAIYAAAGQSNIPIRELGKFSEMVAKVAVAWDTTESETSQALAEIKTQLGFGVDQIGLYADALNHLGNNTAARAPDLIDYSKRIAAQGQMYGFAATESLAFGSAMISMGAESNIAATSFRNMGMALADADSSSKKTRASFKRLGLDYTKLSKRFNDNATGTMLDVFERIQALPEHERLSTAISVFGREARALMPIINNTKELKRQLGLVARETDYAGSAFEEYMVRAETSGNALSILWNKFRAFGIGVGDSWLPAIKELGLGVGDVLDTLHKRIGVLDEVKAGFSAFMGGFGYGGDGGLRKLINDMGDTLFGKAFDGHVLDGADERAVGLAKISNTFRNVGRDFRAFADDIRSGDVWGAVGHVGDAISRTSGAATVGGALAIALTGRALLGLASGAAALALSKTGRIFLAAIAVAKLIEAVKGADSIGNFVENMKGVEALEWAAIGAGILMLVGPTAKLGKAIGKLFGRGKPAMPAAPKAAPASPKTAVPGSRPPATPGLATKPAKGFKSPFAPEAGNTAPVRRGPTGTPVRRAPVPAPMMDLPAITPKPTGWGAAAKNLFGKGGLIATGLLAAGEWAIEAGLNKVADQLYTSEQRAKAAERTGGQSPSTLGNLLALDRELGLLFPSLRALAPAAATPGGFAGASGPSPREAESRSMLNLDRQMNDIRDLLDSRKGPQEVTLIDVPTVQTRPTGTQQVRVVNPMPAPVINVTVNASTNADPRQIASATRDAISAELASLMNGSYSDGVA</sequence>
<evidence type="ECO:0000256" key="1">
    <source>
        <dbReference type="ARBA" id="ARBA00022612"/>
    </source>
</evidence>
<evidence type="ECO:0000313" key="4">
    <source>
        <dbReference type="EMBL" id="SFJ63076.1"/>
    </source>
</evidence>
<proteinExistence type="predicted"/>
<dbReference type="PANTHER" id="PTHR37813">
    <property type="entry name" value="FELS-2 PROPHAGE PROTEIN"/>
    <property type="match status" value="1"/>
</dbReference>
<dbReference type="STRING" id="1121003.SAMN03080618_03498"/>
<dbReference type="PANTHER" id="PTHR37813:SF1">
    <property type="entry name" value="FELS-2 PROPHAGE PROTEIN"/>
    <property type="match status" value="1"/>
</dbReference>
<gene>
    <name evidence="4" type="ORF">SAMN03080618_03498</name>
</gene>
<keyword evidence="1" id="KW-1188">Viral release from host cell</keyword>
<feature type="compositionally biased region" description="Low complexity" evidence="2">
    <location>
        <begin position="591"/>
        <end position="607"/>
    </location>
</feature>
<reference evidence="5" key="1">
    <citation type="submission" date="2016-10" db="EMBL/GenBank/DDBJ databases">
        <authorList>
            <person name="Varghese N."/>
            <person name="Submissions S."/>
        </authorList>
    </citation>
    <scope>NUCLEOTIDE SEQUENCE [LARGE SCALE GENOMIC DNA]</scope>
    <source>
        <strain evidence="5">DSM 21857</strain>
    </source>
</reference>
<organism evidence="4 5">
    <name type="scientific">Aquamicrobium aerolatum DSM 21857</name>
    <dbReference type="NCBI Taxonomy" id="1121003"/>
    <lineage>
        <taxon>Bacteria</taxon>
        <taxon>Pseudomonadati</taxon>
        <taxon>Pseudomonadota</taxon>
        <taxon>Alphaproteobacteria</taxon>
        <taxon>Hyphomicrobiales</taxon>
        <taxon>Phyllobacteriaceae</taxon>
        <taxon>Aerobium</taxon>
    </lineage>
</organism>
<name>A0A1I3T075_9HYPH</name>
<evidence type="ECO:0000256" key="2">
    <source>
        <dbReference type="SAM" id="MobiDB-lite"/>
    </source>
</evidence>
<dbReference type="RefSeq" id="WP_175556780.1">
    <property type="nucleotide sequence ID" value="NZ_FORF01000037.1"/>
</dbReference>
<feature type="domain" description="Phage tail tape measure protein" evidence="3">
    <location>
        <begin position="102"/>
        <end position="303"/>
    </location>
</feature>
<dbReference type="AlphaFoldDB" id="A0A1I3T075"/>
<dbReference type="Pfam" id="PF10145">
    <property type="entry name" value="PhageMin_Tail"/>
    <property type="match status" value="1"/>
</dbReference>
<protein>
    <submittedName>
        <fullName evidence="4">Phage tail tape measure protein, TP901 family, core region</fullName>
    </submittedName>
</protein>
<evidence type="ECO:0000259" key="3">
    <source>
        <dbReference type="Pfam" id="PF10145"/>
    </source>
</evidence>
<dbReference type="NCBIfam" id="TIGR01760">
    <property type="entry name" value="tape_meas_TP901"/>
    <property type="match status" value="1"/>
</dbReference>